<accession>A0AAV3X6C2</accession>
<dbReference type="Pfam" id="PF00668">
    <property type="entry name" value="Condensation"/>
    <property type="match status" value="1"/>
</dbReference>
<keyword evidence="3" id="KW-1185">Reference proteome</keyword>
<dbReference type="AlphaFoldDB" id="A0AAV3X6C2"/>
<dbReference type="Gene3D" id="3.30.559.10">
    <property type="entry name" value="Chloramphenicol acetyltransferase-like domain"/>
    <property type="match status" value="1"/>
</dbReference>
<organism evidence="2 3">
    <name type="scientific">Microseira wollei NIES-4236</name>
    <dbReference type="NCBI Taxonomy" id="2530354"/>
    <lineage>
        <taxon>Bacteria</taxon>
        <taxon>Bacillati</taxon>
        <taxon>Cyanobacteriota</taxon>
        <taxon>Cyanophyceae</taxon>
        <taxon>Oscillatoriophycideae</taxon>
        <taxon>Aerosakkonematales</taxon>
        <taxon>Aerosakkonemataceae</taxon>
        <taxon>Microseira</taxon>
    </lineage>
</organism>
<name>A0AAV3X6C2_9CYAN</name>
<dbReference type="InterPro" id="IPR001242">
    <property type="entry name" value="Condensation_dom"/>
</dbReference>
<dbReference type="SUPFAM" id="SSF52777">
    <property type="entry name" value="CoA-dependent acyltransferases"/>
    <property type="match status" value="1"/>
</dbReference>
<dbReference type="Proteomes" id="UP001050975">
    <property type="component" value="Unassembled WGS sequence"/>
</dbReference>
<dbReference type="EMBL" id="BLAY01000032">
    <property type="protein sequence ID" value="GET37654.1"/>
    <property type="molecule type" value="Genomic_DNA"/>
</dbReference>
<reference evidence="2" key="1">
    <citation type="submission" date="2019-10" db="EMBL/GenBank/DDBJ databases">
        <title>Draft genome sequece of Microseira wollei NIES-4236.</title>
        <authorList>
            <person name="Yamaguchi H."/>
            <person name="Suzuki S."/>
            <person name="Kawachi M."/>
        </authorList>
    </citation>
    <scope>NUCLEOTIDE SEQUENCE</scope>
    <source>
        <strain evidence="2">NIES-4236</strain>
    </source>
</reference>
<evidence type="ECO:0000313" key="3">
    <source>
        <dbReference type="Proteomes" id="UP001050975"/>
    </source>
</evidence>
<evidence type="ECO:0000259" key="1">
    <source>
        <dbReference type="Pfam" id="PF00668"/>
    </source>
</evidence>
<comment type="caution">
    <text evidence="2">The sequence shown here is derived from an EMBL/GenBank/DDBJ whole genome shotgun (WGS) entry which is preliminary data.</text>
</comment>
<dbReference type="GO" id="GO:0003824">
    <property type="term" value="F:catalytic activity"/>
    <property type="evidence" value="ECO:0007669"/>
    <property type="project" value="InterPro"/>
</dbReference>
<dbReference type="InterPro" id="IPR023213">
    <property type="entry name" value="CAT-like_dom_sf"/>
</dbReference>
<feature type="domain" description="Condensation" evidence="1">
    <location>
        <begin position="44"/>
        <end position="145"/>
    </location>
</feature>
<evidence type="ECO:0000313" key="2">
    <source>
        <dbReference type="EMBL" id="GET37654.1"/>
    </source>
</evidence>
<proteinExistence type="predicted"/>
<dbReference type="GO" id="GO:0008610">
    <property type="term" value="P:lipid biosynthetic process"/>
    <property type="evidence" value="ECO:0007669"/>
    <property type="project" value="UniProtKB-ARBA"/>
</dbReference>
<sequence length="148" mass="16904">MDSFSKRIAALSPEQRILFERQLKKKGLNNLQTQVIPKRKAANCLPLSFSQARLWFLDQVQPGNPFYNLAAIVRLEGLLNVAVLEQTFNEIIRRHEILRTAFPTVEGQPIQLIAPVQFLTIPITDLRKLPATKQEQEIDRLATQQAAF</sequence>
<protein>
    <submittedName>
        <fullName evidence="2">Condensation domain-containing protein</fullName>
    </submittedName>
</protein>
<gene>
    <name evidence="2" type="ORF">MiSe_24080</name>
</gene>